<evidence type="ECO:0000256" key="4">
    <source>
        <dbReference type="ARBA" id="ARBA00023163"/>
    </source>
</evidence>
<dbReference type="PANTHER" id="PTHR30118:SF15">
    <property type="entry name" value="TRANSCRIPTIONAL REGULATORY PROTEIN"/>
    <property type="match status" value="1"/>
</dbReference>
<dbReference type="GO" id="GO:0003700">
    <property type="term" value="F:DNA-binding transcription factor activity"/>
    <property type="evidence" value="ECO:0007669"/>
    <property type="project" value="InterPro"/>
</dbReference>
<protein>
    <submittedName>
        <fullName evidence="6">HTH-type transcriptional regulator LeuO</fullName>
    </submittedName>
</protein>
<dbReference type="Proteomes" id="UP000092504">
    <property type="component" value="Unassembled WGS sequence"/>
</dbReference>
<evidence type="ECO:0000313" key="7">
    <source>
        <dbReference type="Proteomes" id="UP000092504"/>
    </source>
</evidence>
<organism evidence="6 7">
    <name type="scientific">Halomonas elongata</name>
    <dbReference type="NCBI Taxonomy" id="2746"/>
    <lineage>
        <taxon>Bacteria</taxon>
        <taxon>Pseudomonadati</taxon>
        <taxon>Pseudomonadota</taxon>
        <taxon>Gammaproteobacteria</taxon>
        <taxon>Oceanospirillales</taxon>
        <taxon>Halomonadaceae</taxon>
        <taxon>Halomonas</taxon>
    </lineage>
</organism>
<dbReference type="EMBL" id="MAJD01000002">
    <property type="protein sequence ID" value="OBX34743.1"/>
    <property type="molecule type" value="Genomic_DNA"/>
</dbReference>
<proteinExistence type="inferred from homology"/>
<dbReference type="GO" id="GO:0003677">
    <property type="term" value="F:DNA binding"/>
    <property type="evidence" value="ECO:0007669"/>
    <property type="project" value="UniProtKB-KW"/>
</dbReference>
<reference evidence="6 7" key="1">
    <citation type="submission" date="2016-06" db="EMBL/GenBank/DDBJ databases">
        <title>Genome sequence of halotolerant plant growth promoting strain of Halomonas elongata HEK1 isolated from salterns of Rann of Kutch, Gujarat, India.</title>
        <authorList>
            <person name="Gaba S."/>
            <person name="Singh R.N."/>
            <person name="Abrol S."/>
            <person name="Kaushik R."/>
            <person name="Saxena A.K."/>
        </authorList>
    </citation>
    <scope>NUCLEOTIDE SEQUENCE [LARGE SCALE GENOMIC DNA]</scope>
    <source>
        <strain evidence="6 7">HEK1</strain>
    </source>
</reference>
<dbReference type="InterPro" id="IPR036388">
    <property type="entry name" value="WH-like_DNA-bd_sf"/>
</dbReference>
<gene>
    <name evidence="6" type="primary">leuO</name>
    <name evidence="6" type="ORF">A8U91_03803</name>
</gene>
<dbReference type="PATRIC" id="fig|2746.7.peg.3915"/>
<dbReference type="InterPro" id="IPR000847">
    <property type="entry name" value="LysR_HTH_N"/>
</dbReference>
<dbReference type="Gene3D" id="1.10.10.10">
    <property type="entry name" value="Winged helix-like DNA-binding domain superfamily/Winged helix DNA-binding domain"/>
    <property type="match status" value="1"/>
</dbReference>
<dbReference type="Pfam" id="PF00126">
    <property type="entry name" value="HTH_1"/>
    <property type="match status" value="1"/>
</dbReference>
<evidence type="ECO:0000256" key="2">
    <source>
        <dbReference type="ARBA" id="ARBA00023015"/>
    </source>
</evidence>
<sequence length="162" mass="18446">MPSLDLNLVRVFVTLFDARSVTLAAERLHVTQPSVSYALSRLRDLFDDRLFIRSREGMEPTFTAMQIYPSLRDSLAQIDNVLESNREFDPQHSRRRFRLALTDLGEMALLPRILAHIHPIAPDIELEVIALEIDKVGEWLATGKVNAVICSRPITTPGIERR</sequence>
<dbReference type="Gene3D" id="3.40.190.10">
    <property type="entry name" value="Periplasmic binding protein-like II"/>
    <property type="match status" value="1"/>
</dbReference>
<dbReference type="SUPFAM" id="SSF53850">
    <property type="entry name" value="Periplasmic binding protein-like II"/>
    <property type="match status" value="1"/>
</dbReference>
<evidence type="ECO:0000313" key="6">
    <source>
        <dbReference type="EMBL" id="OBX34743.1"/>
    </source>
</evidence>
<dbReference type="PROSITE" id="PS50931">
    <property type="entry name" value="HTH_LYSR"/>
    <property type="match status" value="1"/>
</dbReference>
<evidence type="ECO:0000256" key="3">
    <source>
        <dbReference type="ARBA" id="ARBA00023125"/>
    </source>
</evidence>
<dbReference type="PRINTS" id="PR00039">
    <property type="entry name" value="HTHLYSR"/>
</dbReference>
<keyword evidence="2" id="KW-0805">Transcription regulation</keyword>
<dbReference type="InterPro" id="IPR036390">
    <property type="entry name" value="WH_DNA-bd_sf"/>
</dbReference>
<comment type="similarity">
    <text evidence="1">Belongs to the LysR transcriptional regulatory family.</text>
</comment>
<dbReference type="SUPFAM" id="SSF46785">
    <property type="entry name" value="Winged helix' DNA-binding domain"/>
    <property type="match status" value="1"/>
</dbReference>
<dbReference type="InterPro" id="IPR050389">
    <property type="entry name" value="LysR-type_TF"/>
</dbReference>
<evidence type="ECO:0000259" key="5">
    <source>
        <dbReference type="PROSITE" id="PS50931"/>
    </source>
</evidence>
<dbReference type="AlphaFoldDB" id="A0A1B8NXP4"/>
<accession>A0A1B8NXP4</accession>
<comment type="caution">
    <text evidence="6">The sequence shown here is derived from an EMBL/GenBank/DDBJ whole genome shotgun (WGS) entry which is preliminary data.</text>
</comment>
<evidence type="ECO:0000256" key="1">
    <source>
        <dbReference type="ARBA" id="ARBA00009437"/>
    </source>
</evidence>
<dbReference type="PANTHER" id="PTHR30118">
    <property type="entry name" value="HTH-TYPE TRANSCRIPTIONAL REGULATOR LEUO-RELATED"/>
    <property type="match status" value="1"/>
</dbReference>
<feature type="domain" description="HTH lysR-type" evidence="5">
    <location>
        <begin position="4"/>
        <end position="61"/>
    </location>
</feature>
<keyword evidence="3" id="KW-0238">DNA-binding</keyword>
<keyword evidence="4" id="KW-0804">Transcription</keyword>
<name>A0A1B8NXP4_HALEL</name>